<dbReference type="GO" id="GO:0005886">
    <property type="term" value="C:plasma membrane"/>
    <property type="evidence" value="ECO:0007669"/>
    <property type="project" value="UniProtKB-SubCell"/>
</dbReference>
<evidence type="ECO:0000256" key="14">
    <source>
        <dbReference type="SAM" id="Coils"/>
    </source>
</evidence>
<dbReference type="Pfam" id="PF09397">
    <property type="entry name" value="FtsK_gamma"/>
    <property type="match status" value="1"/>
</dbReference>
<keyword evidence="14" id="KW-0175">Coiled coil</keyword>
<evidence type="ECO:0000256" key="15">
    <source>
        <dbReference type="SAM" id="Phobius"/>
    </source>
</evidence>
<dbReference type="PANTHER" id="PTHR22683:SF41">
    <property type="entry name" value="DNA TRANSLOCASE FTSK"/>
    <property type="match status" value="1"/>
</dbReference>
<sequence>MAIKNTQEVPKTPKKQIIKTIVGIIFLVLGLLLFISFISYFFNGLIDQSQITDLLDKNDPAENVFGKFGALLGEIFILQGIGVVAFFIPVFFILLGIKIATNWKKIKPFTTLYQSIFFMIWLPVLFGCIFPDQHMLCGVMGFEINDFLNSFIGKLGVILLLIVSLIIYCVIHFRVTYETLQEKMEERAKQKEIERIEKEQERLKKEQIELRQRKEQEEQEKINKFNQDAETQQEKDALEELNLIKETEDKAIQSHRINPDEAFSQNFTVNQPKEEEQVDEMPLNITTLVVDEIDDNDEVDFTPTYEEELVDEQENTDSANGVELKITQIDEEETLEQTSARLVQEQGEYNQRLDLPNFQFPPISMLKKYDTGNTLIDQKELEVNKNRIIETLRNYGIEIASITATIGPTVTLYEIVPQAGVRISKIKNLEDDIALSLSALGIRIIAPIPGKGTIGIEVPNSNPSMVSMHSVIASQKFQNSDMELPIAFGKTITNETFIADLAKMPHLLMAGATGQGKSVGLNAIITSLLYKKHPSELKFVMVDPKKVELTLYSKIERHYLAKLPDAEEAIITDNAKVINTLNSLCIEMDDRYDLLKNAFVRNIKEYNAKFKERKLNPEQGHRFLPYIVLIVDEFADLIMTAGKEVELPIARLAQLARAVGIHLIVATQRPSVNVITGTIKANFPARVAFRVTSKIDSRTILDSPGADQLIGKGDMLFTTGNDLVRLQCAFVDTPEVDKITEFIGEQRGYPDAMHLPEYVGEESNSNLDIDLSDRDVLFEDAARLIVIAQQGSASLLQRKLKLGYNRAGRLIDQLEAAGIVGHFEGSKARQVLIQDEISLEQLLNNLN</sequence>
<name>A0A1I4UUF4_9FLAO</name>
<dbReference type="RefSeq" id="WP_092907125.1">
    <property type="nucleotide sequence ID" value="NZ_FOUZ01000004.1"/>
</dbReference>
<dbReference type="OrthoDB" id="9807790at2"/>
<dbReference type="Gene3D" id="1.10.10.10">
    <property type="entry name" value="Winged helix-like DNA-binding domain superfamily/Winged helix DNA-binding domain"/>
    <property type="match status" value="1"/>
</dbReference>
<evidence type="ECO:0000256" key="5">
    <source>
        <dbReference type="ARBA" id="ARBA00022692"/>
    </source>
</evidence>
<dbReference type="SMART" id="SM00843">
    <property type="entry name" value="Ftsk_gamma"/>
    <property type="match status" value="1"/>
</dbReference>
<dbReference type="InterPro" id="IPR025199">
    <property type="entry name" value="FtsK_4TM"/>
</dbReference>
<dbReference type="Gene3D" id="3.40.50.300">
    <property type="entry name" value="P-loop containing nucleotide triphosphate hydrolases"/>
    <property type="match status" value="1"/>
</dbReference>
<keyword evidence="12" id="KW-0131">Cell cycle</keyword>
<evidence type="ECO:0000256" key="6">
    <source>
        <dbReference type="ARBA" id="ARBA00022741"/>
    </source>
</evidence>
<dbReference type="InterPro" id="IPR050206">
    <property type="entry name" value="FtsK/SpoIIIE/SftA"/>
</dbReference>
<evidence type="ECO:0000256" key="3">
    <source>
        <dbReference type="ARBA" id="ARBA00022475"/>
    </source>
</evidence>
<evidence type="ECO:0000256" key="4">
    <source>
        <dbReference type="ARBA" id="ARBA00022618"/>
    </source>
</evidence>
<gene>
    <name evidence="17" type="ORF">SAMN05421738_104126</name>
</gene>
<dbReference type="InterPro" id="IPR002543">
    <property type="entry name" value="FtsK_dom"/>
</dbReference>
<evidence type="ECO:0000256" key="12">
    <source>
        <dbReference type="ARBA" id="ARBA00023306"/>
    </source>
</evidence>
<evidence type="ECO:0000256" key="2">
    <source>
        <dbReference type="ARBA" id="ARBA00006474"/>
    </source>
</evidence>
<keyword evidence="18" id="KW-1185">Reference proteome</keyword>
<evidence type="ECO:0000313" key="18">
    <source>
        <dbReference type="Proteomes" id="UP000199149"/>
    </source>
</evidence>
<keyword evidence="4" id="KW-0132">Cell division</keyword>
<comment type="subcellular location">
    <subcellularLocation>
        <location evidence="1">Cell membrane</location>
        <topology evidence="1">Multi-pass membrane protein</topology>
    </subcellularLocation>
</comment>
<dbReference type="SUPFAM" id="SSF52540">
    <property type="entry name" value="P-loop containing nucleoside triphosphate hydrolases"/>
    <property type="match status" value="1"/>
</dbReference>
<evidence type="ECO:0000259" key="16">
    <source>
        <dbReference type="PROSITE" id="PS50901"/>
    </source>
</evidence>
<dbReference type="AlphaFoldDB" id="A0A1I4UUF4"/>
<dbReference type="PANTHER" id="PTHR22683">
    <property type="entry name" value="SPORULATION PROTEIN RELATED"/>
    <property type="match status" value="1"/>
</dbReference>
<proteinExistence type="inferred from homology"/>
<feature type="domain" description="FtsK" evidence="16">
    <location>
        <begin position="494"/>
        <end position="698"/>
    </location>
</feature>
<dbReference type="Proteomes" id="UP000199149">
    <property type="component" value="Unassembled WGS sequence"/>
</dbReference>
<dbReference type="Gene3D" id="3.30.980.40">
    <property type="match status" value="1"/>
</dbReference>
<dbReference type="InterPro" id="IPR036388">
    <property type="entry name" value="WH-like_DNA-bd_sf"/>
</dbReference>
<evidence type="ECO:0000256" key="13">
    <source>
        <dbReference type="PROSITE-ProRule" id="PRU00289"/>
    </source>
</evidence>
<keyword evidence="6 13" id="KW-0547">Nucleotide-binding</keyword>
<feature type="transmembrane region" description="Helical" evidence="15">
    <location>
        <begin position="151"/>
        <end position="171"/>
    </location>
</feature>
<evidence type="ECO:0000313" key="17">
    <source>
        <dbReference type="EMBL" id="SFM92556.1"/>
    </source>
</evidence>
<evidence type="ECO:0000256" key="11">
    <source>
        <dbReference type="ARBA" id="ARBA00023136"/>
    </source>
</evidence>
<keyword evidence="9 15" id="KW-1133">Transmembrane helix</keyword>
<organism evidence="17 18">
    <name type="scientific">Algoriella xinjiangensis</name>
    <dbReference type="NCBI Taxonomy" id="684065"/>
    <lineage>
        <taxon>Bacteria</taxon>
        <taxon>Pseudomonadati</taxon>
        <taxon>Bacteroidota</taxon>
        <taxon>Flavobacteriia</taxon>
        <taxon>Flavobacteriales</taxon>
        <taxon>Weeksellaceae</taxon>
        <taxon>Algoriella</taxon>
    </lineage>
</organism>
<dbReference type="GO" id="GO:0005524">
    <property type="term" value="F:ATP binding"/>
    <property type="evidence" value="ECO:0007669"/>
    <property type="project" value="UniProtKB-UniRule"/>
</dbReference>
<feature type="binding site" evidence="13">
    <location>
        <begin position="511"/>
        <end position="518"/>
    </location>
    <ligand>
        <name>ATP</name>
        <dbReference type="ChEBI" id="CHEBI:30616"/>
    </ligand>
</feature>
<reference evidence="18" key="1">
    <citation type="submission" date="2016-10" db="EMBL/GenBank/DDBJ databases">
        <authorList>
            <person name="Varghese N."/>
            <person name="Submissions S."/>
        </authorList>
    </citation>
    <scope>NUCLEOTIDE SEQUENCE [LARGE SCALE GENOMIC DNA]</scope>
    <source>
        <strain evidence="18">XJ109</strain>
    </source>
</reference>
<feature type="transmembrane region" description="Helical" evidence="15">
    <location>
        <begin position="75"/>
        <end position="97"/>
    </location>
</feature>
<feature type="transmembrane region" description="Helical" evidence="15">
    <location>
        <begin position="109"/>
        <end position="131"/>
    </location>
</feature>
<evidence type="ECO:0000256" key="9">
    <source>
        <dbReference type="ARBA" id="ARBA00022989"/>
    </source>
</evidence>
<evidence type="ECO:0000256" key="8">
    <source>
        <dbReference type="ARBA" id="ARBA00022840"/>
    </source>
</evidence>
<dbReference type="InterPro" id="IPR041027">
    <property type="entry name" value="FtsK_alpha"/>
</dbReference>
<keyword evidence="11 15" id="KW-0472">Membrane</keyword>
<dbReference type="InterPro" id="IPR018541">
    <property type="entry name" value="Ftsk_gamma"/>
</dbReference>
<dbReference type="Pfam" id="PF17854">
    <property type="entry name" value="FtsK_alpha"/>
    <property type="match status" value="1"/>
</dbReference>
<dbReference type="GO" id="GO:0007059">
    <property type="term" value="P:chromosome segregation"/>
    <property type="evidence" value="ECO:0007669"/>
    <property type="project" value="UniProtKB-KW"/>
</dbReference>
<keyword evidence="8 13" id="KW-0067">ATP-binding</keyword>
<dbReference type="InterPro" id="IPR027417">
    <property type="entry name" value="P-loop_NTPase"/>
</dbReference>
<comment type="similarity">
    <text evidence="2">Belongs to the FtsK/SpoIIIE/SftA family.</text>
</comment>
<dbReference type="Pfam" id="PF01580">
    <property type="entry name" value="FtsK_SpoIIIE"/>
    <property type="match status" value="1"/>
</dbReference>
<accession>A0A1I4UUF4</accession>
<feature type="coiled-coil region" evidence="14">
    <location>
        <begin position="181"/>
        <end position="235"/>
    </location>
</feature>
<keyword evidence="7" id="KW-0159">Chromosome partition</keyword>
<evidence type="ECO:0000256" key="10">
    <source>
        <dbReference type="ARBA" id="ARBA00023125"/>
    </source>
</evidence>
<keyword evidence="10" id="KW-0238">DNA-binding</keyword>
<dbReference type="EMBL" id="FOUZ01000004">
    <property type="protein sequence ID" value="SFM92556.1"/>
    <property type="molecule type" value="Genomic_DNA"/>
</dbReference>
<evidence type="ECO:0000256" key="1">
    <source>
        <dbReference type="ARBA" id="ARBA00004651"/>
    </source>
</evidence>
<dbReference type="Pfam" id="PF13491">
    <property type="entry name" value="FtsK_4TM"/>
    <property type="match status" value="1"/>
</dbReference>
<keyword evidence="5 15" id="KW-0812">Transmembrane</keyword>
<dbReference type="PROSITE" id="PS50901">
    <property type="entry name" value="FTSK"/>
    <property type="match status" value="1"/>
</dbReference>
<dbReference type="GO" id="GO:0003677">
    <property type="term" value="F:DNA binding"/>
    <property type="evidence" value="ECO:0007669"/>
    <property type="project" value="UniProtKB-KW"/>
</dbReference>
<dbReference type="InterPro" id="IPR036390">
    <property type="entry name" value="WH_DNA-bd_sf"/>
</dbReference>
<evidence type="ECO:0000256" key="7">
    <source>
        <dbReference type="ARBA" id="ARBA00022829"/>
    </source>
</evidence>
<keyword evidence="3" id="KW-1003">Cell membrane</keyword>
<dbReference type="STRING" id="684065.SAMN05421738_104126"/>
<dbReference type="GO" id="GO:0051301">
    <property type="term" value="P:cell division"/>
    <property type="evidence" value="ECO:0007669"/>
    <property type="project" value="UniProtKB-KW"/>
</dbReference>
<protein>
    <submittedName>
        <fullName evidence="17">DNA segregation ATPase FtsK/SpoIIIE, S-DNA-T family</fullName>
    </submittedName>
</protein>
<dbReference type="SUPFAM" id="SSF46785">
    <property type="entry name" value="Winged helix' DNA-binding domain"/>
    <property type="match status" value="1"/>
</dbReference>
<feature type="transmembrane region" description="Helical" evidence="15">
    <location>
        <begin position="21"/>
        <end position="42"/>
    </location>
</feature>